<reference evidence="2" key="1">
    <citation type="submission" date="2021-06" db="EMBL/GenBank/DDBJ databases">
        <title>Parelaphostrongylus tenuis whole genome reference sequence.</title>
        <authorList>
            <person name="Garwood T.J."/>
            <person name="Larsen P.A."/>
            <person name="Fountain-Jones N.M."/>
            <person name="Garbe J.R."/>
            <person name="Macchietto M.G."/>
            <person name="Kania S.A."/>
            <person name="Gerhold R.W."/>
            <person name="Richards J.E."/>
            <person name="Wolf T.M."/>
        </authorList>
    </citation>
    <scope>NUCLEOTIDE SEQUENCE</scope>
    <source>
        <strain evidence="2">MNPRO001-30</strain>
        <tissue evidence="2">Meninges</tissue>
    </source>
</reference>
<gene>
    <name evidence="2" type="ORF">KIN20_032157</name>
</gene>
<comment type="caution">
    <text evidence="2">The sequence shown here is derived from an EMBL/GenBank/DDBJ whole genome shotgun (WGS) entry which is preliminary data.</text>
</comment>
<protein>
    <submittedName>
        <fullName evidence="2">Uncharacterized protein</fullName>
    </submittedName>
</protein>
<sequence>MELLPAPWIEILVMIRVYLLAAVYVVKELIFEVINPGIGKRLENDIIKSNAMRSAGAKCAFITGGDGTIGNEVIKRFLHYGYTVHATVGDRRKAAEVFESLGGQKSSLRLYDVDFLTPYEV</sequence>
<dbReference type="SUPFAM" id="SSF51735">
    <property type="entry name" value="NAD(P)-binding Rossmann-fold domains"/>
    <property type="match status" value="1"/>
</dbReference>
<name>A0AAD5R677_PARTN</name>
<feature type="transmembrane region" description="Helical" evidence="1">
    <location>
        <begin position="6"/>
        <end position="26"/>
    </location>
</feature>
<dbReference type="Gene3D" id="3.40.50.720">
    <property type="entry name" value="NAD(P)-binding Rossmann-like Domain"/>
    <property type="match status" value="1"/>
</dbReference>
<dbReference type="AlphaFoldDB" id="A0AAD5R677"/>
<keyword evidence="1" id="KW-1133">Transmembrane helix</keyword>
<proteinExistence type="predicted"/>
<evidence type="ECO:0000256" key="1">
    <source>
        <dbReference type="SAM" id="Phobius"/>
    </source>
</evidence>
<dbReference type="EMBL" id="JAHQIW010006778">
    <property type="protein sequence ID" value="KAJ1370435.1"/>
    <property type="molecule type" value="Genomic_DNA"/>
</dbReference>
<accession>A0AAD5R677</accession>
<organism evidence="2 3">
    <name type="scientific">Parelaphostrongylus tenuis</name>
    <name type="common">Meningeal worm</name>
    <dbReference type="NCBI Taxonomy" id="148309"/>
    <lineage>
        <taxon>Eukaryota</taxon>
        <taxon>Metazoa</taxon>
        <taxon>Ecdysozoa</taxon>
        <taxon>Nematoda</taxon>
        <taxon>Chromadorea</taxon>
        <taxon>Rhabditida</taxon>
        <taxon>Rhabditina</taxon>
        <taxon>Rhabditomorpha</taxon>
        <taxon>Strongyloidea</taxon>
        <taxon>Metastrongylidae</taxon>
        <taxon>Parelaphostrongylus</taxon>
    </lineage>
</organism>
<keyword evidence="3" id="KW-1185">Reference proteome</keyword>
<keyword evidence="1" id="KW-0812">Transmembrane</keyword>
<evidence type="ECO:0000313" key="2">
    <source>
        <dbReference type="EMBL" id="KAJ1370435.1"/>
    </source>
</evidence>
<dbReference type="InterPro" id="IPR036291">
    <property type="entry name" value="NAD(P)-bd_dom_sf"/>
</dbReference>
<keyword evidence="1" id="KW-0472">Membrane</keyword>
<evidence type="ECO:0000313" key="3">
    <source>
        <dbReference type="Proteomes" id="UP001196413"/>
    </source>
</evidence>
<dbReference type="Proteomes" id="UP001196413">
    <property type="component" value="Unassembled WGS sequence"/>
</dbReference>